<dbReference type="AlphaFoldDB" id="A0AAV5AFT3"/>
<dbReference type="EMBL" id="BPWL01000006">
    <property type="protein sequence ID" value="GJJ11544.1"/>
    <property type="molecule type" value="Genomic_DNA"/>
</dbReference>
<dbReference type="GO" id="GO:0043124">
    <property type="term" value="P:negative regulation of canonical NF-kappaB signal transduction"/>
    <property type="evidence" value="ECO:0007669"/>
    <property type="project" value="InterPro"/>
</dbReference>
<name>A0AAV5AFT3_9AGAM</name>
<keyword evidence="7" id="KW-1185">Reference proteome</keyword>
<evidence type="ECO:0000256" key="2">
    <source>
        <dbReference type="ARBA" id="ARBA00022553"/>
    </source>
</evidence>
<evidence type="ECO:0000256" key="5">
    <source>
        <dbReference type="ARBA" id="ARBA00023242"/>
    </source>
</evidence>
<evidence type="ECO:0000313" key="6">
    <source>
        <dbReference type="EMBL" id="GJJ11544.1"/>
    </source>
</evidence>
<evidence type="ECO:0000256" key="4">
    <source>
        <dbReference type="ARBA" id="ARBA00023043"/>
    </source>
</evidence>
<protein>
    <submittedName>
        <fullName evidence="6">Uncharacterized protein</fullName>
    </submittedName>
</protein>
<dbReference type="PANTHER" id="PTHR15263">
    <property type="entry name" value="I-KAPPA-B-LIKE PROTEIN IKBL"/>
    <property type="match status" value="1"/>
</dbReference>
<sequence length="253" mass="29618">MSIYTDEQTKYRPGFVAFPSGFMSISIEAFQPRASPNTPETISLVMHEPTSSMKHQKVVEPDVSRREHQRKIQEEGLKAELEYIRLGGRIPRKDTEAGLIQTFDLKAKLTEEERSLLHAWEEYDKAWDRLLLSVRPMKKFVFRKISFTFNEIPWPVLKQFRPAIPLTSKCQKHNNIATLLSLHDLTADNIALFLLHPLRDPNKSRKERLRNAILHYHPDKFSRFLHRVVEPDQDRVWQGIDIIIRALNQLMNG</sequence>
<evidence type="ECO:0000313" key="7">
    <source>
        <dbReference type="Proteomes" id="UP001050691"/>
    </source>
</evidence>
<evidence type="ECO:0000256" key="1">
    <source>
        <dbReference type="ARBA" id="ARBA00004123"/>
    </source>
</evidence>
<proteinExistence type="predicted"/>
<organism evidence="6 7">
    <name type="scientific">Clathrus columnatus</name>
    <dbReference type="NCBI Taxonomy" id="1419009"/>
    <lineage>
        <taxon>Eukaryota</taxon>
        <taxon>Fungi</taxon>
        <taxon>Dikarya</taxon>
        <taxon>Basidiomycota</taxon>
        <taxon>Agaricomycotina</taxon>
        <taxon>Agaricomycetes</taxon>
        <taxon>Phallomycetidae</taxon>
        <taxon>Phallales</taxon>
        <taxon>Clathraceae</taxon>
        <taxon>Clathrus</taxon>
    </lineage>
</organism>
<dbReference type="Proteomes" id="UP001050691">
    <property type="component" value="Unassembled WGS sequence"/>
</dbReference>
<comment type="subcellular location">
    <subcellularLocation>
        <location evidence="1">Nucleus</location>
    </subcellularLocation>
</comment>
<accession>A0AAV5AFT3</accession>
<evidence type="ECO:0000256" key="3">
    <source>
        <dbReference type="ARBA" id="ARBA00022737"/>
    </source>
</evidence>
<keyword evidence="5" id="KW-0539">Nucleus</keyword>
<gene>
    <name evidence="6" type="ORF">Clacol_005778</name>
</gene>
<keyword evidence="2" id="KW-0597">Phosphoprotein</keyword>
<dbReference type="PANTHER" id="PTHR15263:SF1">
    <property type="entry name" value="NF-KAPPA-B INHIBITOR-LIKE PROTEIN 1"/>
    <property type="match status" value="1"/>
</dbReference>
<keyword evidence="3" id="KW-0677">Repeat</keyword>
<dbReference type="InterPro" id="IPR038753">
    <property type="entry name" value="NFKBIL1"/>
</dbReference>
<comment type="caution">
    <text evidence="6">The sequence shown here is derived from an EMBL/GenBank/DDBJ whole genome shotgun (WGS) entry which is preliminary data.</text>
</comment>
<dbReference type="GO" id="GO:0005634">
    <property type="term" value="C:nucleus"/>
    <property type="evidence" value="ECO:0007669"/>
    <property type="project" value="UniProtKB-SubCell"/>
</dbReference>
<keyword evidence="4" id="KW-0040">ANK repeat</keyword>
<reference evidence="6" key="1">
    <citation type="submission" date="2021-10" db="EMBL/GenBank/DDBJ databases">
        <title>De novo Genome Assembly of Clathrus columnatus (Basidiomycota, Fungi) Using Illumina and Nanopore Sequence Data.</title>
        <authorList>
            <person name="Ogiso-Tanaka E."/>
            <person name="Itagaki H."/>
            <person name="Hosoya T."/>
            <person name="Hosaka K."/>
        </authorList>
    </citation>
    <scope>NUCLEOTIDE SEQUENCE</scope>
    <source>
        <strain evidence="6">MO-923</strain>
    </source>
</reference>